<comment type="similarity">
    <text evidence="1">Belongs to the glycosyl hydrolase 9 (cellulase E) family.</text>
</comment>
<dbReference type="InterPro" id="IPR026444">
    <property type="entry name" value="Secre_tail"/>
</dbReference>
<dbReference type="InterPro" id="IPR008979">
    <property type="entry name" value="Galactose-bd-like_sf"/>
</dbReference>
<evidence type="ECO:0000256" key="4">
    <source>
        <dbReference type="ARBA" id="ARBA00023295"/>
    </source>
</evidence>
<dbReference type="InterPro" id="IPR013783">
    <property type="entry name" value="Ig-like_fold"/>
</dbReference>
<dbReference type="InterPro" id="IPR008928">
    <property type="entry name" value="6-hairpin_glycosidase_sf"/>
</dbReference>
<comment type="caution">
    <text evidence="9">The sequence shown here is derived from an EMBL/GenBank/DDBJ whole genome shotgun (WGS) entry which is preliminary data.</text>
</comment>
<dbReference type="GO" id="GO:0000272">
    <property type="term" value="P:polysaccharide catabolic process"/>
    <property type="evidence" value="ECO:0007669"/>
    <property type="project" value="UniProtKB-KW"/>
</dbReference>
<dbReference type="Gene3D" id="2.60.40.10">
    <property type="entry name" value="Immunoglobulins"/>
    <property type="match status" value="1"/>
</dbReference>
<reference evidence="9 10" key="1">
    <citation type="submission" date="2014-09" db="EMBL/GenBank/DDBJ databases">
        <title>Sporocytophaga myxococcoides PG-01 genome sequencing.</title>
        <authorList>
            <person name="Liu L."/>
            <person name="Gao P.J."/>
            <person name="Chen G.J."/>
            <person name="Wang L.S."/>
        </authorList>
    </citation>
    <scope>NUCLEOTIDE SEQUENCE [LARGE SCALE GENOMIC DNA]</scope>
    <source>
        <strain evidence="9 10">PG-01</strain>
    </source>
</reference>
<dbReference type="InterPro" id="IPR012341">
    <property type="entry name" value="6hp_glycosidase-like_sf"/>
</dbReference>
<dbReference type="PANTHER" id="PTHR22298">
    <property type="entry name" value="ENDO-1,4-BETA-GLUCANASE"/>
    <property type="match status" value="1"/>
</dbReference>
<dbReference type="SUPFAM" id="SSF48208">
    <property type="entry name" value="Six-hairpin glycosidases"/>
    <property type="match status" value="1"/>
</dbReference>
<organism evidence="9 10">
    <name type="scientific">Sporocytophaga myxococcoides</name>
    <dbReference type="NCBI Taxonomy" id="153721"/>
    <lineage>
        <taxon>Bacteria</taxon>
        <taxon>Pseudomonadati</taxon>
        <taxon>Bacteroidota</taxon>
        <taxon>Cytophagia</taxon>
        <taxon>Cytophagales</taxon>
        <taxon>Cytophagaceae</taxon>
        <taxon>Sporocytophaga</taxon>
    </lineage>
</organism>
<dbReference type="Gene3D" id="2.60.120.260">
    <property type="entry name" value="Galactose-binding domain-like"/>
    <property type="match status" value="1"/>
</dbReference>
<feature type="domain" description="Cellulase Ig-like" evidence="8">
    <location>
        <begin position="199"/>
        <end position="277"/>
    </location>
</feature>
<evidence type="ECO:0000313" key="10">
    <source>
        <dbReference type="Proteomes" id="UP000030185"/>
    </source>
</evidence>
<name>A0A098LGU2_9BACT</name>
<keyword evidence="2" id="KW-0378">Hydrolase</keyword>
<evidence type="ECO:0000256" key="1">
    <source>
        <dbReference type="ARBA" id="ARBA00007072"/>
    </source>
</evidence>
<dbReference type="eggNOG" id="COG5520">
    <property type="taxonomic scope" value="Bacteria"/>
</dbReference>
<dbReference type="SUPFAM" id="SSF81296">
    <property type="entry name" value="E set domains"/>
    <property type="match status" value="1"/>
</dbReference>
<gene>
    <name evidence="9" type="ORF">MYP_3429</name>
</gene>
<feature type="domain" description="Glycoside hydrolase family 9" evidence="7">
    <location>
        <begin position="316"/>
        <end position="700"/>
    </location>
</feature>
<dbReference type="Proteomes" id="UP000030185">
    <property type="component" value="Unassembled WGS sequence"/>
</dbReference>
<keyword evidence="5" id="KW-0624">Polysaccharide degradation</keyword>
<dbReference type="Gene3D" id="1.50.10.10">
    <property type="match status" value="1"/>
</dbReference>
<keyword evidence="3" id="KW-0119">Carbohydrate metabolism</keyword>
<evidence type="ECO:0000256" key="2">
    <source>
        <dbReference type="ARBA" id="ARBA00022801"/>
    </source>
</evidence>
<dbReference type="AlphaFoldDB" id="A0A098LGU2"/>
<keyword evidence="6" id="KW-1133">Transmembrane helix</keyword>
<evidence type="ECO:0000313" key="9">
    <source>
        <dbReference type="EMBL" id="GAL86200.1"/>
    </source>
</evidence>
<protein>
    <submittedName>
        <fullName evidence="9">Beta-glycosidase-like protein</fullName>
    </submittedName>
</protein>
<evidence type="ECO:0000256" key="5">
    <source>
        <dbReference type="ARBA" id="ARBA00023326"/>
    </source>
</evidence>
<dbReference type="NCBIfam" id="TIGR04183">
    <property type="entry name" value="Por_Secre_tail"/>
    <property type="match status" value="1"/>
</dbReference>
<keyword evidence="6" id="KW-0812">Transmembrane</keyword>
<dbReference type="Pfam" id="PF00759">
    <property type="entry name" value="Glyco_hydro_9"/>
    <property type="match status" value="1"/>
</dbReference>
<dbReference type="Pfam" id="PF02927">
    <property type="entry name" value="CelD_N"/>
    <property type="match status" value="1"/>
</dbReference>
<evidence type="ECO:0000259" key="7">
    <source>
        <dbReference type="Pfam" id="PF00759"/>
    </source>
</evidence>
<keyword evidence="6" id="KW-0472">Membrane</keyword>
<dbReference type="SUPFAM" id="SSF49785">
    <property type="entry name" value="Galactose-binding domain-like"/>
    <property type="match status" value="1"/>
</dbReference>
<dbReference type="InterPro" id="IPR004197">
    <property type="entry name" value="Cellulase_Ig-like"/>
</dbReference>
<dbReference type="STRING" id="153721.MYP_3429"/>
<dbReference type="CDD" id="cd02850">
    <property type="entry name" value="E_set_Cellulase_N"/>
    <property type="match status" value="1"/>
</dbReference>
<sequence>MNFINKKYNFFVQRCIFVQNQCLLRMNLFRILPLLFFIFLKINLYAQNGILTDFSGNTTSGWAGTNPSHFVLSTANQELKILCSSVGYENLEFEFSQISIISNPVVTLKVKAASNFNLRVDLQDASGKWTALASQSKAVTGNGNYQNVTFDFKDKFPSGFDAGKIVTATFFFNPGTSYSGTVYFDDVTIGDPIPYLPGKILINQIGYEQEGPKVAIYQTNLAAISTDSFYIVDNNNKIVYRGLGTFKGQVTGWSTGNYWKLNFSDFEGTGNFKIKMKAGNLYSYSFKIDQNLLFKETASKVVSFFNKMRHTGASDKSLSFYGSRSGTVDVHGGWIDATGDPGKHMSHLSYANYFNPQQIPFVVWSLLKSYSLNPDAYAAFDEALLSEAAFGADYIIRNVDPAGYLYISVFDDWGNSPNRQITEWGQAPGCDNCRSANYQAAMREGAGVAIAALARASRMNISVGEYTPSQYLAKAEVLYNHLKSPGAGGYATKNLEYCNDHTENIIDFYCGLLASTELYLTTQNASYLTDASDYAGRLMALQKTEGYLSSNVAGTRPFNHAADEGLPVISLIEYAEANPLQKPVVAGFILKWVDWYKSLSTEVNNPFSYVREYARPYKDGVSLPAVKSFFVPHDNETGYWWQGENARLASMASALLASYRFLGNYDFSGDFNNEFAISQIDWVLGKNPFDVCMMTGVGTTTYPTYLGGAKYPNYVGGICNGITAKDKNESDIAWAPFAASDWQNWRWVEQWLPHDAWFLVSVAQLNAIVEDVEPLPLSFSPSFRNEESIICFPVPFHHELSVQLPSGVSPEMIKVLNVLGETQKLIENPSGNTFNISTENWSPGLYFVEVHTQSKVKTIKVVK</sequence>
<dbReference type="EMBL" id="BBLT01000007">
    <property type="protein sequence ID" value="GAL86200.1"/>
    <property type="molecule type" value="Genomic_DNA"/>
</dbReference>
<feature type="transmembrane region" description="Helical" evidence="6">
    <location>
        <begin position="28"/>
        <end position="46"/>
    </location>
</feature>
<proteinExistence type="inferred from homology"/>
<accession>A0A098LGU2</accession>
<evidence type="ECO:0000259" key="8">
    <source>
        <dbReference type="Pfam" id="PF02927"/>
    </source>
</evidence>
<evidence type="ECO:0000256" key="6">
    <source>
        <dbReference type="SAM" id="Phobius"/>
    </source>
</evidence>
<dbReference type="InterPro" id="IPR014756">
    <property type="entry name" value="Ig_E-set"/>
</dbReference>
<dbReference type="InterPro" id="IPR001701">
    <property type="entry name" value="Glyco_hydro_9"/>
</dbReference>
<evidence type="ECO:0000256" key="3">
    <source>
        <dbReference type="ARBA" id="ARBA00023277"/>
    </source>
</evidence>
<keyword evidence="10" id="KW-1185">Reference proteome</keyword>
<dbReference type="GO" id="GO:0008810">
    <property type="term" value="F:cellulase activity"/>
    <property type="evidence" value="ECO:0007669"/>
    <property type="project" value="InterPro"/>
</dbReference>
<keyword evidence="4 9" id="KW-0326">Glycosidase</keyword>